<keyword evidence="2" id="KW-0328">Glycosyltransferase</keyword>
<protein>
    <submittedName>
        <fullName evidence="2">Glycosyl transferase, group 1</fullName>
        <ecNumber evidence="2">2.4.-.-</ecNumber>
    </submittedName>
    <submittedName>
        <fullName evidence="3">Glycosyltransferase</fullName>
    </submittedName>
</protein>
<keyword evidence="5" id="KW-1185">Reference proteome</keyword>
<dbReference type="Pfam" id="PF13579">
    <property type="entry name" value="Glyco_trans_4_4"/>
    <property type="match status" value="1"/>
</dbReference>
<evidence type="ECO:0000313" key="4">
    <source>
        <dbReference type="Proteomes" id="UP000068250"/>
    </source>
</evidence>
<dbReference type="PATRIC" id="fig|431306.5.peg.2638"/>
<name>A0A0U5F823_9PROT</name>
<evidence type="ECO:0000313" key="2">
    <source>
        <dbReference type="EMBL" id="CEF57241.1"/>
    </source>
</evidence>
<feature type="domain" description="Glycosyltransferase subfamily 4-like N-terminal" evidence="1">
    <location>
        <begin position="29"/>
        <end position="189"/>
    </location>
</feature>
<dbReference type="EC" id="2.4.-.-" evidence="2"/>
<reference evidence="2" key="1">
    <citation type="submission" date="2014-09" db="EMBL/GenBank/DDBJ databases">
        <authorList>
            <person name="Magalhaes I.L.F."/>
            <person name="Oliveira U."/>
            <person name="Santos F.R."/>
            <person name="Vidigal T.H.D.A."/>
            <person name="Brescovit A.D."/>
            <person name="Santos A.J."/>
        </authorList>
    </citation>
    <scope>NUCLEOTIDE SEQUENCE</scope>
    <source>
        <strain evidence="2">LMG 23848T</strain>
    </source>
</reference>
<evidence type="ECO:0000313" key="5">
    <source>
        <dbReference type="Proteomes" id="UP000657200"/>
    </source>
</evidence>
<dbReference type="STRING" id="431306.AGA_2557"/>
<accession>A0A0U5F823</accession>
<dbReference type="GO" id="GO:0016757">
    <property type="term" value="F:glycosyltransferase activity"/>
    <property type="evidence" value="ECO:0007669"/>
    <property type="project" value="UniProtKB-KW"/>
</dbReference>
<organism evidence="2 4">
    <name type="scientific">Acetobacter ghanensis</name>
    <dbReference type="NCBI Taxonomy" id="431306"/>
    <lineage>
        <taxon>Bacteria</taxon>
        <taxon>Pseudomonadati</taxon>
        <taxon>Pseudomonadota</taxon>
        <taxon>Alphaproteobacteria</taxon>
        <taxon>Acetobacterales</taxon>
        <taxon>Acetobacteraceae</taxon>
        <taxon>Acetobacter</taxon>
    </lineage>
</organism>
<reference evidence="3 5" key="3">
    <citation type="journal article" date="2020" name="Int. J. Syst. Evol. Microbiol.">
        <title>Novel acetic acid bacteria from cider fermentations: Acetobacter conturbans sp. nov. and Acetobacter fallax sp. nov.</title>
        <authorList>
            <person name="Sombolestani A.S."/>
            <person name="Cleenwerck I."/>
            <person name="Cnockaert M."/>
            <person name="Borremans W."/>
            <person name="Wieme A.D."/>
            <person name="De Vuyst L."/>
            <person name="Vandamme P."/>
        </authorList>
    </citation>
    <scope>NUCLEOTIDE SEQUENCE [LARGE SCALE GENOMIC DNA]</scope>
    <source>
        <strain evidence="3 5">LMG 23848</strain>
    </source>
</reference>
<evidence type="ECO:0000259" key="1">
    <source>
        <dbReference type="Pfam" id="PF13579"/>
    </source>
</evidence>
<dbReference type="EMBL" id="LN609302">
    <property type="protein sequence ID" value="CEF57241.1"/>
    <property type="molecule type" value="Genomic_DNA"/>
</dbReference>
<keyword evidence="2" id="KW-0808">Transferase</keyword>
<dbReference type="AlphaFoldDB" id="A0A0U5F823"/>
<reference evidence="4" key="2">
    <citation type="submission" date="2014-09" db="EMBL/GenBank/DDBJ databases">
        <authorList>
            <person name="Illeghems K.G."/>
        </authorList>
    </citation>
    <scope>NUCLEOTIDE SEQUENCE [LARGE SCALE GENOMIC DNA]</scope>
    <source>
        <strain evidence="4">LMG 23848T</strain>
    </source>
</reference>
<dbReference type="SUPFAM" id="SSF53756">
    <property type="entry name" value="UDP-Glycosyltransferase/glycogen phosphorylase"/>
    <property type="match status" value="1"/>
</dbReference>
<dbReference type="OrthoDB" id="529131at2"/>
<evidence type="ECO:0000313" key="3">
    <source>
        <dbReference type="EMBL" id="NHO38796.1"/>
    </source>
</evidence>
<dbReference type="Proteomes" id="UP000068250">
    <property type="component" value="Chromosome I"/>
</dbReference>
<dbReference type="EMBL" id="WOTE01000002">
    <property type="protein sequence ID" value="NHO38796.1"/>
    <property type="molecule type" value="Genomic_DNA"/>
</dbReference>
<dbReference type="PANTHER" id="PTHR12526">
    <property type="entry name" value="GLYCOSYLTRANSFERASE"/>
    <property type="match status" value="1"/>
</dbReference>
<gene>
    <name evidence="2" type="ORF">AGA_2557</name>
    <name evidence="3" type="ORF">GOB80_03685</name>
</gene>
<dbReference type="Gene3D" id="3.40.50.2000">
    <property type="entry name" value="Glycogen Phosphorylase B"/>
    <property type="match status" value="2"/>
</dbReference>
<dbReference type="InterPro" id="IPR028098">
    <property type="entry name" value="Glyco_trans_4-like_N"/>
</dbReference>
<dbReference type="Proteomes" id="UP000657200">
    <property type="component" value="Unassembled WGS sequence"/>
</dbReference>
<sequence length="384" mass="42277">MPTSLMRNRKPVPANKISIGVVLRDFRLGGSERVAIGLANCWSMLGFPVTVFVGRAEGDMQDLLHPGITVHNAALSPHIPDGKLGDKTAHAAEQYFYAHPVKACYVPGNGHWPVARRLARLPLPLRPVIVTQVSSPIFKKGRKAIGQWLYNMRMRFLLRYSDHVVTISQLLARNTRTVLRRNDINVIPLPVVWDPQPPRPVPTGTQEILAAGRLVPIKGFDLLIQAIALVKQHIPTIHLTICGKGPEHANLTELIRKLGLQSNVTLQGYVSCIRPWLDRSRLFVLSSYAESYAAVLVEALAAGRQTISTDCTPAVEDLLQNPDTGAVVPVGDAPALAEAILRTLKTSPPSCTYLANLVRSFHLTSGANRYLSLMSRYRYDPVPN</sequence>
<dbReference type="Pfam" id="PF13692">
    <property type="entry name" value="Glyco_trans_1_4"/>
    <property type="match status" value="1"/>
</dbReference>
<proteinExistence type="predicted"/>